<keyword evidence="2" id="KW-0238">DNA-binding</keyword>
<keyword evidence="1" id="KW-0805">Transcription regulation</keyword>
<dbReference type="GO" id="GO:0003677">
    <property type="term" value="F:DNA binding"/>
    <property type="evidence" value="ECO:0007669"/>
    <property type="project" value="UniProtKB-KW"/>
</dbReference>
<dbReference type="InterPro" id="IPR000524">
    <property type="entry name" value="Tscrpt_reg_HTH_GntR"/>
</dbReference>
<keyword evidence="3" id="KW-0804">Transcription</keyword>
<dbReference type="PRINTS" id="PR00035">
    <property type="entry name" value="HTHGNTR"/>
</dbReference>
<name>A0A7W7R0J1_KITKI</name>
<comment type="caution">
    <text evidence="5">The sequence shown here is derived from an EMBL/GenBank/DDBJ whole genome shotgun (WGS) entry which is preliminary data.</text>
</comment>
<dbReference type="GO" id="GO:0045892">
    <property type="term" value="P:negative regulation of DNA-templated transcription"/>
    <property type="evidence" value="ECO:0007669"/>
    <property type="project" value="TreeGrafter"/>
</dbReference>
<feature type="domain" description="HTH gntR-type" evidence="4">
    <location>
        <begin position="7"/>
        <end position="75"/>
    </location>
</feature>
<dbReference type="Gene3D" id="3.40.1410.10">
    <property type="entry name" value="Chorismate lyase-like"/>
    <property type="match status" value="1"/>
</dbReference>
<dbReference type="PROSITE" id="PS50949">
    <property type="entry name" value="HTH_GNTR"/>
    <property type="match status" value="1"/>
</dbReference>
<dbReference type="SMART" id="SM00345">
    <property type="entry name" value="HTH_GNTR"/>
    <property type="match status" value="1"/>
</dbReference>
<evidence type="ECO:0000259" key="4">
    <source>
        <dbReference type="PROSITE" id="PS50949"/>
    </source>
</evidence>
<dbReference type="PANTHER" id="PTHR44846">
    <property type="entry name" value="MANNOSYL-D-GLYCERATE TRANSPORT/METABOLISM SYSTEM REPRESSOR MNGR-RELATED"/>
    <property type="match status" value="1"/>
</dbReference>
<dbReference type="RefSeq" id="WP_184935257.1">
    <property type="nucleotide sequence ID" value="NZ_JACHJV010000001.1"/>
</dbReference>
<dbReference type="CDD" id="cd07377">
    <property type="entry name" value="WHTH_GntR"/>
    <property type="match status" value="1"/>
</dbReference>
<dbReference type="InterPro" id="IPR036390">
    <property type="entry name" value="WH_DNA-bd_sf"/>
</dbReference>
<dbReference type="InterPro" id="IPR050679">
    <property type="entry name" value="Bact_HTH_transcr_reg"/>
</dbReference>
<proteinExistence type="predicted"/>
<gene>
    <name evidence="5" type="ORF">FHR34_002200</name>
</gene>
<sequence>MTVIRNEALHKQVANAMRTAIADGTWPTDTQLPTETDLAELYGVSRPTVRLAVAALRSEGLLDVKQGRGTFVRTTIHGPAAAIEQTITRHGARFETSTDHWWTGDEEATVYRATTDATTAPLLGMDSDEMTIVVDRLIRDPATGIRAAHRLILPMVNIESTPLAQAPAVTPGKVYALLATAGHELTWRQQVSARIPTPDERTALRLSEAAALLVTHRVTVDQTQDQPLILERLLIGAESAALGFTIDAQVPAPRGSANAPRTAG</sequence>
<dbReference type="Pfam" id="PF00392">
    <property type="entry name" value="GntR"/>
    <property type="match status" value="1"/>
</dbReference>
<dbReference type="AlphaFoldDB" id="A0A7W7R0J1"/>
<evidence type="ECO:0000313" key="6">
    <source>
        <dbReference type="Proteomes" id="UP000540506"/>
    </source>
</evidence>
<dbReference type="SUPFAM" id="SSF64288">
    <property type="entry name" value="Chorismate lyase-like"/>
    <property type="match status" value="1"/>
</dbReference>
<dbReference type="GO" id="GO:0003700">
    <property type="term" value="F:DNA-binding transcription factor activity"/>
    <property type="evidence" value="ECO:0007669"/>
    <property type="project" value="InterPro"/>
</dbReference>
<accession>A0A7W7R0J1</accession>
<dbReference type="InterPro" id="IPR028978">
    <property type="entry name" value="Chorismate_lyase_/UTRA_dom_sf"/>
</dbReference>
<dbReference type="Proteomes" id="UP000540506">
    <property type="component" value="Unassembled WGS sequence"/>
</dbReference>
<organism evidence="5 6">
    <name type="scientific">Kitasatospora kifunensis</name>
    <name type="common">Streptomyces kifunensis</name>
    <dbReference type="NCBI Taxonomy" id="58351"/>
    <lineage>
        <taxon>Bacteria</taxon>
        <taxon>Bacillati</taxon>
        <taxon>Actinomycetota</taxon>
        <taxon>Actinomycetes</taxon>
        <taxon>Kitasatosporales</taxon>
        <taxon>Streptomycetaceae</taxon>
        <taxon>Kitasatospora</taxon>
    </lineage>
</organism>
<dbReference type="SUPFAM" id="SSF46785">
    <property type="entry name" value="Winged helix' DNA-binding domain"/>
    <property type="match status" value="1"/>
</dbReference>
<dbReference type="Gene3D" id="1.10.10.10">
    <property type="entry name" value="Winged helix-like DNA-binding domain superfamily/Winged helix DNA-binding domain"/>
    <property type="match status" value="1"/>
</dbReference>
<evidence type="ECO:0000256" key="2">
    <source>
        <dbReference type="ARBA" id="ARBA00023125"/>
    </source>
</evidence>
<dbReference type="EMBL" id="JACHJV010000001">
    <property type="protein sequence ID" value="MBB4923207.1"/>
    <property type="molecule type" value="Genomic_DNA"/>
</dbReference>
<evidence type="ECO:0000256" key="1">
    <source>
        <dbReference type="ARBA" id="ARBA00023015"/>
    </source>
</evidence>
<evidence type="ECO:0000313" key="5">
    <source>
        <dbReference type="EMBL" id="MBB4923207.1"/>
    </source>
</evidence>
<reference evidence="5 6" key="1">
    <citation type="submission" date="2020-08" db="EMBL/GenBank/DDBJ databases">
        <title>Sequencing the genomes of 1000 actinobacteria strains.</title>
        <authorList>
            <person name="Klenk H.-P."/>
        </authorList>
    </citation>
    <scope>NUCLEOTIDE SEQUENCE [LARGE SCALE GENOMIC DNA]</scope>
    <source>
        <strain evidence="5 6">DSM 41654</strain>
    </source>
</reference>
<protein>
    <submittedName>
        <fullName evidence="5">GntR family transcriptional regulator</fullName>
    </submittedName>
</protein>
<evidence type="ECO:0000256" key="3">
    <source>
        <dbReference type="ARBA" id="ARBA00023163"/>
    </source>
</evidence>
<dbReference type="PANTHER" id="PTHR44846:SF17">
    <property type="entry name" value="GNTR-FAMILY TRANSCRIPTIONAL REGULATOR"/>
    <property type="match status" value="1"/>
</dbReference>
<keyword evidence="6" id="KW-1185">Reference proteome</keyword>
<dbReference type="InterPro" id="IPR036388">
    <property type="entry name" value="WH-like_DNA-bd_sf"/>
</dbReference>